<name>A0ABS3FJ43_9FLAO</name>
<dbReference type="EMBL" id="JAFLNM010000004">
    <property type="protein sequence ID" value="MBO0343073.1"/>
    <property type="molecule type" value="Genomic_DNA"/>
</dbReference>
<keyword evidence="2" id="KW-1185">Reference proteome</keyword>
<reference evidence="1 2" key="1">
    <citation type="submission" date="2021-03" db="EMBL/GenBank/DDBJ databases">
        <title>Muricauda lutimaris sp. nov. and Muricauda ruestringensis sp. nov, two marine members of the Flavobacteriaceae isolated from deep sea sediments of Western Pacific.</title>
        <authorList>
            <person name="Zhao S."/>
            <person name="Liu R."/>
        </authorList>
    </citation>
    <scope>NUCLEOTIDE SEQUENCE [LARGE SCALE GENOMIC DNA]</scope>
    <source>
        <strain evidence="1 2">BC31-3-A3</strain>
    </source>
</reference>
<dbReference type="Gene3D" id="1.10.30.50">
    <property type="match status" value="1"/>
</dbReference>
<gene>
    <name evidence="1" type="ORF">J0654_15570</name>
</gene>
<sequence>MININNKEASKAKIIHLVELRNKVLKSQHINSLPSYLVNFIKDNIDDILQGNPEELATLNTNYYRIQKSRNRRKYDTTIRKIFSYKNFSKNKKEYNLNDLSNNVSIKYCPYCNRQSTVNVRFNSIKPDFDHFFPQSKYPILGLSFYNLIPSCTICNSRFKLSKTLRLKYYPHPYLDNILDDFRFSYKYDINSKNTISIVLDKKTPIPKKVSKFMELFKIIEIYNAHNDEVFDLIKLKQIYTDRYLKILSAQTYAGLRVSQKELYRLAFGVYYDSADFSNRPFSKLKKDILEELNMI</sequence>
<dbReference type="Proteomes" id="UP000664807">
    <property type="component" value="Unassembled WGS sequence"/>
</dbReference>
<organism evidence="1 2">
    <name type="scientific">Flagellimonas profundi</name>
    <dbReference type="NCBI Taxonomy" id="2915620"/>
    <lineage>
        <taxon>Bacteria</taxon>
        <taxon>Pseudomonadati</taxon>
        <taxon>Bacteroidota</taxon>
        <taxon>Flavobacteriia</taxon>
        <taxon>Flavobacteriales</taxon>
        <taxon>Flavobacteriaceae</taxon>
        <taxon>Flagellimonas</taxon>
    </lineage>
</organism>
<comment type="caution">
    <text evidence="1">The sequence shown here is derived from an EMBL/GenBank/DDBJ whole genome shotgun (WGS) entry which is preliminary data.</text>
</comment>
<proteinExistence type="predicted"/>
<dbReference type="RefSeq" id="WP_207030043.1">
    <property type="nucleotide sequence ID" value="NZ_JAFLNM010000004.1"/>
</dbReference>
<protein>
    <recommendedName>
        <fullName evidence="3">HNH domain-containing protein</fullName>
    </recommendedName>
</protein>
<evidence type="ECO:0000313" key="1">
    <source>
        <dbReference type="EMBL" id="MBO0343073.1"/>
    </source>
</evidence>
<accession>A0ABS3FJ43</accession>
<evidence type="ECO:0008006" key="3">
    <source>
        <dbReference type="Google" id="ProtNLM"/>
    </source>
</evidence>
<evidence type="ECO:0000313" key="2">
    <source>
        <dbReference type="Proteomes" id="UP000664807"/>
    </source>
</evidence>